<name>A0A543I5R5_9MICO</name>
<reference evidence="10 11" key="1">
    <citation type="submission" date="2019-06" db="EMBL/GenBank/DDBJ databases">
        <title>Sequencing the genomes of 1000 actinobacteria strains.</title>
        <authorList>
            <person name="Klenk H.-P."/>
        </authorList>
    </citation>
    <scope>NUCLEOTIDE SEQUENCE [LARGE SCALE GENOMIC DNA]</scope>
    <source>
        <strain evidence="10 11">DSM 18031</strain>
    </source>
</reference>
<dbReference type="Gene3D" id="3.30.70.560">
    <property type="entry name" value="7,8-Dihydro-6-hydroxymethylpterin-pyrophosphokinase HPPK"/>
    <property type="match status" value="1"/>
</dbReference>
<keyword evidence="7" id="KW-0067">ATP-binding</keyword>
<keyword evidence="4" id="KW-0808">Transferase</keyword>
<comment type="catalytic activity">
    <reaction evidence="1">
        <text>6-hydroxymethyl-7,8-dihydropterin + ATP = (7,8-dihydropterin-6-yl)methyl diphosphate + AMP + H(+)</text>
        <dbReference type="Rhea" id="RHEA:11412"/>
        <dbReference type="ChEBI" id="CHEBI:15378"/>
        <dbReference type="ChEBI" id="CHEBI:30616"/>
        <dbReference type="ChEBI" id="CHEBI:44841"/>
        <dbReference type="ChEBI" id="CHEBI:72950"/>
        <dbReference type="ChEBI" id="CHEBI:456215"/>
        <dbReference type="EC" id="2.7.6.3"/>
    </reaction>
</comment>
<dbReference type="PROSITE" id="PS00794">
    <property type="entry name" value="HPPK"/>
    <property type="match status" value="1"/>
</dbReference>
<evidence type="ECO:0000256" key="7">
    <source>
        <dbReference type="ARBA" id="ARBA00022840"/>
    </source>
</evidence>
<evidence type="ECO:0000256" key="4">
    <source>
        <dbReference type="ARBA" id="ARBA00022679"/>
    </source>
</evidence>
<keyword evidence="6 10" id="KW-0418">Kinase</keyword>
<keyword evidence="8" id="KW-0289">Folate biosynthesis</keyword>
<dbReference type="PANTHER" id="PTHR43071:SF1">
    <property type="entry name" value="2-AMINO-4-HYDROXY-6-HYDROXYMETHYLDIHYDROPTERIDINE PYROPHOSPHOKINASE"/>
    <property type="match status" value="1"/>
</dbReference>
<evidence type="ECO:0000256" key="5">
    <source>
        <dbReference type="ARBA" id="ARBA00022741"/>
    </source>
</evidence>
<evidence type="ECO:0000256" key="8">
    <source>
        <dbReference type="ARBA" id="ARBA00022909"/>
    </source>
</evidence>
<dbReference type="GO" id="GO:0003848">
    <property type="term" value="F:2-amino-4-hydroxy-6-hydroxymethyldihydropteridine diphosphokinase activity"/>
    <property type="evidence" value="ECO:0007669"/>
    <property type="project" value="UniProtKB-EC"/>
</dbReference>
<accession>A0A543I5R5</accession>
<comment type="caution">
    <text evidence="10">The sequence shown here is derived from an EMBL/GenBank/DDBJ whole genome shotgun (WGS) entry which is preliminary data.</text>
</comment>
<evidence type="ECO:0000256" key="3">
    <source>
        <dbReference type="ARBA" id="ARBA00013253"/>
    </source>
</evidence>
<evidence type="ECO:0000313" key="10">
    <source>
        <dbReference type="EMBL" id="TQM65881.1"/>
    </source>
</evidence>
<dbReference type="GO" id="GO:0046656">
    <property type="term" value="P:folic acid biosynthetic process"/>
    <property type="evidence" value="ECO:0007669"/>
    <property type="project" value="UniProtKB-KW"/>
</dbReference>
<dbReference type="CDD" id="cd00483">
    <property type="entry name" value="HPPK"/>
    <property type="match status" value="1"/>
</dbReference>
<keyword evidence="5" id="KW-0547">Nucleotide-binding</keyword>
<dbReference type="AlphaFoldDB" id="A0A543I5R5"/>
<sequence length="163" mass="18216">MRQLVTCILAFGSNLGDRENTIGAACAELMAAEGIHSVRPSPLHESVAVTLRGPDPDIPPYMNAVAEVTTDRGPEELLDLINRIEVQYGRVRTERWGSRTLDIDIITYGGRMVQTERLTVPHPHAFERDFVLRPWLDLDPHAVLMGHGRVAELLEIIERGWAS</sequence>
<comment type="pathway">
    <text evidence="2">Cofactor biosynthesis; tetrahydrofolate biosynthesis; 2-amino-4-hydroxy-6-hydroxymethyl-7,8-dihydropteridine diphosphate from 7,8-dihydroneopterin triphosphate: step 4/4.</text>
</comment>
<dbReference type="InterPro" id="IPR000550">
    <property type="entry name" value="Hppk"/>
</dbReference>
<feature type="domain" description="7,8-dihydro-6-hydroxymethylpterin-pyrophosphokinase" evidence="9">
    <location>
        <begin position="95"/>
        <end position="106"/>
    </location>
</feature>
<protein>
    <recommendedName>
        <fullName evidence="3">2-amino-4-hydroxy-6-hydroxymethyldihydropteridine diphosphokinase</fullName>
        <ecNumber evidence="3">2.7.6.3</ecNumber>
    </recommendedName>
</protein>
<evidence type="ECO:0000256" key="2">
    <source>
        <dbReference type="ARBA" id="ARBA00005051"/>
    </source>
</evidence>
<gene>
    <name evidence="10" type="ORF">FB466_0698</name>
</gene>
<dbReference type="NCBIfam" id="TIGR01498">
    <property type="entry name" value="folK"/>
    <property type="match status" value="1"/>
</dbReference>
<evidence type="ECO:0000259" key="9">
    <source>
        <dbReference type="PROSITE" id="PS00794"/>
    </source>
</evidence>
<keyword evidence="11" id="KW-1185">Reference proteome</keyword>
<dbReference type="EC" id="2.7.6.3" evidence="3"/>
<dbReference type="Proteomes" id="UP000318331">
    <property type="component" value="Unassembled WGS sequence"/>
</dbReference>
<evidence type="ECO:0000313" key="11">
    <source>
        <dbReference type="Proteomes" id="UP000318331"/>
    </source>
</evidence>
<dbReference type="GO" id="GO:0016301">
    <property type="term" value="F:kinase activity"/>
    <property type="evidence" value="ECO:0007669"/>
    <property type="project" value="UniProtKB-KW"/>
</dbReference>
<evidence type="ECO:0000256" key="1">
    <source>
        <dbReference type="ARBA" id="ARBA00000198"/>
    </source>
</evidence>
<proteinExistence type="predicted"/>
<dbReference type="EMBL" id="VFPN01000001">
    <property type="protein sequence ID" value="TQM65881.1"/>
    <property type="molecule type" value="Genomic_DNA"/>
</dbReference>
<dbReference type="PANTHER" id="PTHR43071">
    <property type="entry name" value="2-AMINO-4-HYDROXY-6-HYDROXYMETHYLDIHYDROPTERIDINE PYROPHOSPHOKINASE"/>
    <property type="match status" value="1"/>
</dbReference>
<dbReference type="OrthoDB" id="9808041at2"/>
<dbReference type="SUPFAM" id="SSF55083">
    <property type="entry name" value="6-hydroxymethyl-7,8-dihydropterin pyrophosphokinase, HPPK"/>
    <property type="match status" value="1"/>
</dbReference>
<dbReference type="RefSeq" id="WP_141915845.1">
    <property type="nucleotide sequence ID" value="NZ_BAAAYS010000030.1"/>
</dbReference>
<organism evidence="10 11">
    <name type="scientific">Klugiella xanthotipulae</name>
    <dbReference type="NCBI Taxonomy" id="244735"/>
    <lineage>
        <taxon>Bacteria</taxon>
        <taxon>Bacillati</taxon>
        <taxon>Actinomycetota</taxon>
        <taxon>Actinomycetes</taxon>
        <taxon>Micrococcales</taxon>
        <taxon>Microbacteriaceae</taxon>
        <taxon>Klugiella</taxon>
    </lineage>
</organism>
<dbReference type="Pfam" id="PF01288">
    <property type="entry name" value="HPPK"/>
    <property type="match status" value="1"/>
</dbReference>
<dbReference type="GO" id="GO:0005524">
    <property type="term" value="F:ATP binding"/>
    <property type="evidence" value="ECO:0007669"/>
    <property type="project" value="UniProtKB-KW"/>
</dbReference>
<dbReference type="InterPro" id="IPR035907">
    <property type="entry name" value="Hppk_sf"/>
</dbReference>
<dbReference type="GO" id="GO:0046654">
    <property type="term" value="P:tetrahydrofolate biosynthetic process"/>
    <property type="evidence" value="ECO:0007669"/>
    <property type="project" value="UniProtKB-UniPathway"/>
</dbReference>
<evidence type="ECO:0000256" key="6">
    <source>
        <dbReference type="ARBA" id="ARBA00022777"/>
    </source>
</evidence>
<dbReference type="UniPathway" id="UPA00077">
    <property type="reaction ID" value="UER00155"/>
</dbReference>